<evidence type="ECO:0000256" key="3">
    <source>
        <dbReference type="SAM" id="SignalP"/>
    </source>
</evidence>
<dbReference type="NCBIfam" id="TIGR01643">
    <property type="entry name" value="YD_repeat_2x"/>
    <property type="match status" value="1"/>
</dbReference>
<sequence>MTTHFHRETRLWAAMTAALVIASAAQADTATTKYSYDANGRLTTALYDNGLCIQYSYDANGNRTAVQTSTPTTPPRWGSGSWGCFDWSDQ</sequence>
<keyword evidence="1" id="KW-0677">Repeat</keyword>
<dbReference type="Gene3D" id="2.180.10.10">
    <property type="entry name" value="RHS repeat-associated core"/>
    <property type="match status" value="1"/>
</dbReference>
<dbReference type="EMBL" id="JH719382">
    <property type="protein sequence ID" value="EJB01773.1"/>
    <property type="molecule type" value="Genomic_DNA"/>
</dbReference>
<dbReference type="RefSeq" id="WP_003595285.1">
    <property type="nucleotide sequence ID" value="NZ_JH719382.1"/>
</dbReference>
<feature type="chain" id="PRO_5003733485" evidence="3">
    <location>
        <begin position="28"/>
        <end position="90"/>
    </location>
</feature>
<dbReference type="InterPro" id="IPR056823">
    <property type="entry name" value="TEN-like_YD-shell"/>
</dbReference>
<keyword evidence="3" id="KW-0732">Signal</keyword>
<feature type="region of interest" description="Disordered" evidence="2">
    <location>
        <begin position="66"/>
        <end position="90"/>
    </location>
</feature>
<feature type="signal peptide" evidence="3">
    <location>
        <begin position="1"/>
        <end position="27"/>
    </location>
</feature>
<evidence type="ECO:0000313" key="6">
    <source>
        <dbReference type="Proteomes" id="UP000005092"/>
    </source>
</evidence>
<protein>
    <submittedName>
        <fullName evidence="5">RHS repeat protein</fullName>
    </submittedName>
</protein>
<evidence type="ECO:0000256" key="1">
    <source>
        <dbReference type="ARBA" id="ARBA00022737"/>
    </source>
</evidence>
<gene>
    <name evidence="5" type="ORF">Rleg9DRAFT_0518</name>
</gene>
<dbReference type="HOGENOM" id="CLU_2384107_0_0_5"/>
<dbReference type="AlphaFoldDB" id="J0GW58"/>
<reference evidence="5 6" key="1">
    <citation type="submission" date="2012-02" db="EMBL/GenBank/DDBJ databases">
        <title>Improved High-Quality Draft Sequence of Rhizobium leguminosarum bv. trifolii WSM597.</title>
        <authorList>
            <consortium name="US DOE Joint Genome Institute"/>
            <person name="Lucas S."/>
            <person name="Han J."/>
            <person name="Lapidus A."/>
            <person name="Cheng J.-F."/>
            <person name="Goodwin L."/>
            <person name="Pitluck S."/>
            <person name="Peters L."/>
            <person name="Ovchinnikova G."/>
            <person name="Held B."/>
            <person name="Detter J.C."/>
            <person name="Han C."/>
            <person name="Tapia R."/>
            <person name="Land M."/>
            <person name="Hauser L."/>
            <person name="Kyrpides N."/>
            <person name="Ivanova N."/>
            <person name="Pagani I."/>
            <person name="Brau L."/>
            <person name="Yates R."/>
            <person name="O'Hara G."/>
            <person name="Rui T."/>
            <person name="Howieson J."/>
            <person name="Reeve W."/>
            <person name="Woyke T."/>
        </authorList>
    </citation>
    <scope>NUCLEOTIDE SEQUENCE [LARGE SCALE GENOMIC DNA]</scope>
    <source>
        <strain evidence="5 6">WSM597</strain>
    </source>
</reference>
<dbReference type="InterPro" id="IPR006530">
    <property type="entry name" value="YD"/>
</dbReference>
<proteinExistence type="predicted"/>
<accession>J0GW58</accession>
<name>J0GW58_RHILT</name>
<organism evidence="5 6">
    <name type="scientific">Rhizobium leguminosarum bv. trifolii WSM597</name>
    <dbReference type="NCBI Taxonomy" id="754764"/>
    <lineage>
        <taxon>Bacteria</taxon>
        <taxon>Pseudomonadati</taxon>
        <taxon>Pseudomonadota</taxon>
        <taxon>Alphaproteobacteria</taxon>
        <taxon>Hyphomicrobiales</taxon>
        <taxon>Rhizobiaceae</taxon>
        <taxon>Rhizobium/Agrobacterium group</taxon>
        <taxon>Rhizobium</taxon>
    </lineage>
</organism>
<evidence type="ECO:0000259" key="4">
    <source>
        <dbReference type="Pfam" id="PF25023"/>
    </source>
</evidence>
<dbReference type="OrthoDB" id="8100201at2"/>
<dbReference type="Pfam" id="PF25023">
    <property type="entry name" value="TEN_YD-shell"/>
    <property type="match status" value="1"/>
</dbReference>
<dbReference type="Proteomes" id="UP000005092">
    <property type="component" value="Unassembled WGS sequence"/>
</dbReference>
<feature type="domain" description="Teneurin-like YD-shell" evidence="4">
    <location>
        <begin position="26"/>
        <end position="72"/>
    </location>
</feature>
<evidence type="ECO:0000256" key="2">
    <source>
        <dbReference type="SAM" id="MobiDB-lite"/>
    </source>
</evidence>
<evidence type="ECO:0000313" key="5">
    <source>
        <dbReference type="EMBL" id="EJB01773.1"/>
    </source>
</evidence>